<dbReference type="GO" id="GO:1990547">
    <property type="term" value="P:mitochondrial phosphate ion transmembrane transport"/>
    <property type="evidence" value="ECO:0007669"/>
    <property type="project" value="InterPro"/>
</dbReference>
<dbReference type="PANTHER" id="PTHR45671">
    <property type="entry name" value="SOLUTE CARRIER FAMILY 25 (MITOCHONDRIAL CARRIER PHOSPHATE CARRIER), MEMBER 3, LIKE-RELATED-RELATED"/>
    <property type="match status" value="1"/>
</dbReference>
<evidence type="ECO:0000256" key="8">
    <source>
        <dbReference type="ARBA" id="ARBA00023128"/>
    </source>
</evidence>
<comment type="caution">
    <text evidence="12">The sequence shown here is derived from an EMBL/GenBank/DDBJ whole genome shotgun (WGS) entry which is preliminary data.</text>
</comment>
<evidence type="ECO:0000256" key="6">
    <source>
        <dbReference type="ARBA" id="ARBA00022792"/>
    </source>
</evidence>
<evidence type="ECO:0000256" key="9">
    <source>
        <dbReference type="ARBA" id="ARBA00023136"/>
    </source>
</evidence>
<dbReference type="PANTHER" id="PTHR45671:SF12">
    <property type="entry name" value="MITOCHONDRIAL PHOSPHATE CARRIER PROTEIN"/>
    <property type="match status" value="1"/>
</dbReference>
<dbReference type="GO" id="GO:0005315">
    <property type="term" value="F:phosphate transmembrane transporter activity"/>
    <property type="evidence" value="ECO:0007669"/>
    <property type="project" value="InterPro"/>
</dbReference>
<keyword evidence="13" id="KW-1185">Reference proteome</keyword>
<dbReference type="AlphaFoldDB" id="A0AAV9IFA9"/>
<dbReference type="GO" id="GO:0005743">
    <property type="term" value="C:mitochondrial inner membrane"/>
    <property type="evidence" value="ECO:0007669"/>
    <property type="project" value="UniProtKB-SubCell"/>
</dbReference>
<evidence type="ECO:0000256" key="3">
    <source>
        <dbReference type="ARBA" id="ARBA00022448"/>
    </source>
</evidence>
<keyword evidence="7" id="KW-1133">Transmembrane helix</keyword>
<reference evidence="12 13" key="1">
    <citation type="submission" date="2022-07" db="EMBL/GenBank/DDBJ databases">
        <title>Genome-wide signatures of adaptation to extreme environments.</title>
        <authorList>
            <person name="Cho C.H."/>
            <person name="Yoon H.S."/>
        </authorList>
    </citation>
    <scope>NUCLEOTIDE SEQUENCE [LARGE SCALE GENOMIC DNA]</scope>
    <source>
        <strain evidence="12 13">108.79 E11</strain>
    </source>
</reference>
<proteinExistence type="inferred from homology"/>
<keyword evidence="9 10" id="KW-0472">Membrane</keyword>
<comment type="subcellular location">
    <subcellularLocation>
        <location evidence="1">Mitochondrion inner membrane</location>
        <topology evidence="1">Multi-pass membrane protein</topology>
    </subcellularLocation>
</comment>
<dbReference type="SUPFAM" id="SSF103506">
    <property type="entry name" value="Mitochondrial carrier"/>
    <property type="match status" value="1"/>
</dbReference>
<feature type="repeat" description="Solcar" evidence="10">
    <location>
        <begin position="83"/>
        <end position="167"/>
    </location>
</feature>
<sequence length="384" mass="41835">MASLPSVYSLTQLQSFNPVFNNFSKYTENTCGFPCSLLSSLRDGGQQQNSFNQFLASSPSESVAPSFGLPRLIAPSISEDGITLYLKYALGGAICCCVTHSSTVPIDVVKTRLQTDPGRYKGMFDGFRTIIKEEGAGMLLQGLGPTAVGYFLQGTFKFGFYEFFKKYFSELAGPENAVAFRFPIWLTAGACAEFIADLFLCPLEATRIRLVAEPSFAKGLTDGFMKLAKDEGFVGLYKGLGPILFKQVPYTMAKFSVFETAQEVIYRTLRNVGYPRESMSEGMQLVVSLNSGIIAGLAAAIVSQPADTVLSKINQVKTEGSTAKAIVTIMKQLGVRRLFLGTGPRCLMVGWLTAGQFFIYDYVKQLLGIFPTQQSAPKTIAAKV</sequence>
<evidence type="ECO:0000256" key="5">
    <source>
        <dbReference type="ARBA" id="ARBA00022737"/>
    </source>
</evidence>
<keyword evidence="6" id="KW-0999">Mitochondrion inner membrane</keyword>
<keyword evidence="4 10" id="KW-0812">Transmembrane</keyword>
<feature type="repeat" description="Solcar" evidence="10">
    <location>
        <begin position="180"/>
        <end position="264"/>
    </location>
</feature>
<evidence type="ECO:0000256" key="11">
    <source>
        <dbReference type="RuleBase" id="RU000488"/>
    </source>
</evidence>
<organism evidence="12 13">
    <name type="scientific">Galdieria yellowstonensis</name>
    <dbReference type="NCBI Taxonomy" id="3028027"/>
    <lineage>
        <taxon>Eukaryota</taxon>
        <taxon>Rhodophyta</taxon>
        <taxon>Bangiophyceae</taxon>
        <taxon>Galdieriales</taxon>
        <taxon>Galdieriaceae</taxon>
        <taxon>Galdieria</taxon>
    </lineage>
</organism>
<evidence type="ECO:0000256" key="7">
    <source>
        <dbReference type="ARBA" id="ARBA00022989"/>
    </source>
</evidence>
<gene>
    <name evidence="12" type="ORF">GAYE_SCF19G3998</name>
</gene>
<evidence type="ECO:0000256" key="4">
    <source>
        <dbReference type="ARBA" id="ARBA00022692"/>
    </source>
</evidence>
<keyword evidence="3 11" id="KW-0813">Transport</keyword>
<name>A0AAV9IFA9_9RHOD</name>
<accession>A0AAV9IFA9</accession>
<protein>
    <recommendedName>
        <fullName evidence="14">Mitochondrial phosphate carrier protein</fullName>
    </recommendedName>
</protein>
<evidence type="ECO:0000313" key="13">
    <source>
        <dbReference type="Proteomes" id="UP001300502"/>
    </source>
</evidence>
<dbReference type="PROSITE" id="PS50920">
    <property type="entry name" value="SOLCAR"/>
    <property type="match status" value="3"/>
</dbReference>
<dbReference type="Proteomes" id="UP001300502">
    <property type="component" value="Unassembled WGS sequence"/>
</dbReference>
<feature type="repeat" description="Solcar" evidence="10">
    <location>
        <begin position="283"/>
        <end position="366"/>
    </location>
</feature>
<dbReference type="InterPro" id="IPR018108">
    <property type="entry name" value="MCP_transmembrane"/>
</dbReference>
<dbReference type="InterPro" id="IPR023395">
    <property type="entry name" value="MCP_dom_sf"/>
</dbReference>
<dbReference type="Pfam" id="PF00153">
    <property type="entry name" value="Mito_carr"/>
    <property type="match status" value="3"/>
</dbReference>
<dbReference type="Gene3D" id="1.50.40.10">
    <property type="entry name" value="Mitochondrial carrier domain"/>
    <property type="match status" value="1"/>
</dbReference>
<evidence type="ECO:0000256" key="2">
    <source>
        <dbReference type="ARBA" id="ARBA00006375"/>
    </source>
</evidence>
<evidence type="ECO:0008006" key="14">
    <source>
        <dbReference type="Google" id="ProtNLM"/>
    </source>
</evidence>
<comment type="similarity">
    <text evidence="2 11">Belongs to the mitochondrial carrier (TC 2.A.29) family.</text>
</comment>
<dbReference type="EMBL" id="JANCYU010000036">
    <property type="protein sequence ID" value="KAK4526087.1"/>
    <property type="molecule type" value="Genomic_DNA"/>
</dbReference>
<dbReference type="InterPro" id="IPR044677">
    <property type="entry name" value="SLC25A3/Pic2/Mir1-like"/>
</dbReference>
<evidence type="ECO:0000256" key="10">
    <source>
        <dbReference type="PROSITE-ProRule" id="PRU00282"/>
    </source>
</evidence>
<evidence type="ECO:0000256" key="1">
    <source>
        <dbReference type="ARBA" id="ARBA00004448"/>
    </source>
</evidence>
<keyword evidence="5" id="KW-0677">Repeat</keyword>
<keyword evidence="8" id="KW-0496">Mitochondrion</keyword>
<evidence type="ECO:0000313" key="12">
    <source>
        <dbReference type="EMBL" id="KAK4526087.1"/>
    </source>
</evidence>